<dbReference type="AlphaFoldDB" id="A0A2P6P0I3"/>
<dbReference type="Proteomes" id="UP000241769">
    <property type="component" value="Unassembled WGS sequence"/>
</dbReference>
<evidence type="ECO:0000313" key="2">
    <source>
        <dbReference type="EMBL" id="PRP89697.1"/>
    </source>
</evidence>
<dbReference type="EMBL" id="MDYQ01000001">
    <property type="protein sequence ID" value="PRP89697.1"/>
    <property type="molecule type" value="Genomic_DNA"/>
</dbReference>
<reference evidence="2 3" key="1">
    <citation type="journal article" date="2018" name="Genome Biol. Evol.">
        <title>Multiple Roots of Fruiting Body Formation in Amoebozoa.</title>
        <authorList>
            <person name="Hillmann F."/>
            <person name="Forbes G."/>
            <person name="Novohradska S."/>
            <person name="Ferling I."/>
            <person name="Riege K."/>
            <person name="Groth M."/>
            <person name="Westermann M."/>
            <person name="Marz M."/>
            <person name="Spaller T."/>
            <person name="Winckler T."/>
            <person name="Schaap P."/>
            <person name="Glockner G."/>
        </authorList>
    </citation>
    <scope>NUCLEOTIDE SEQUENCE [LARGE SCALE GENOMIC DNA]</scope>
    <source>
        <strain evidence="2 3">Jena</strain>
    </source>
</reference>
<dbReference type="InterPro" id="IPR011990">
    <property type="entry name" value="TPR-like_helical_dom_sf"/>
</dbReference>
<organism evidence="2 3">
    <name type="scientific">Planoprotostelium fungivorum</name>
    <dbReference type="NCBI Taxonomy" id="1890364"/>
    <lineage>
        <taxon>Eukaryota</taxon>
        <taxon>Amoebozoa</taxon>
        <taxon>Evosea</taxon>
        <taxon>Variosea</taxon>
        <taxon>Cavosteliida</taxon>
        <taxon>Cavosteliaceae</taxon>
        <taxon>Planoprotostelium</taxon>
    </lineage>
</organism>
<dbReference type="Gene3D" id="1.25.40.10">
    <property type="entry name" value="Tetratricopeptide repeat domain"/>
    <property type="match status" value="1"/>
</dbReference>
<accession>A0A2P6P0I3</accession>
<proteinExistence type="predicted"/>
<feature type="region of interest" description="Disordered" evidence="1">
    <location>
        <begin position="562"/>
        <end position="583"/>
    </location>
</feature>
<comment type="caution">
    <text evidence="2">The sequence shown here is derived from an EMBL/GenBank/DDBJ whole genome shotgun (WGS) entry which is preliminary data.</text>
</comment>
<feature type="compositionally biased region" description="Acidic residues" evidence="1">
    <location>
        <begin position="573"/>
        <end position="583"/>
    </location>
</feature>
<dbReference type="InParanoid" id="A0A2P6P0I3"/>
<evidence type="ECO:0000256" key="1">
    <source>
        <dbReference type="SAM" id="MobiDB-lite"/>
    </source>
</evidence>
<gene>
    <name evidence="2" type="ORF">PROFUN_00039</name>
</gene>
<sequence>MALAIGRLAILRTRINQTKLTRPTISRRCFSAEAYRVPDVQRDIPQSKPLIFEEFDSLEADPLKPPPLPVLTKPKRIANKKKKLPVRKTEVPHTPASEALFAELDQKRERLVELLGIDEGTAYALSDFKWVRGYPPREPKEKEEPRVVAKESTNLYPEITYPKVRDLLGQGEHFYTEWLSSKDGSLLVNAESAFHSALVLAQEGKENTSSLSLRLGEIQMVSHRLEAAEKTFLSLMKSPLELRSVMNLVQVYIHQGRFQKALDTAERAEHLIGEKGDKDIMRAFLKSNQSAALQGLGKNVEAIEYAAEAADLLGARFSYNSDIAREALINHVSLLNINKREDEIPQLKKEWMEKLKNEEMKMEAEGEANNKGGDAQYQSILAKFSKTPFKEFSPSGYFIDEKIAKDQVEAFKRAHPEAKKYSISVEPVDTPTPVVLPSMKDQRRAIMKEGTTLIRSMDLRTPSDRREPGTDGLDAIADSLDFSMATAITEHAIHRMIKQMDDAIQQLERIPEEERFDYKKQTLELDEQGRKELEQNFIDTAPERAAKKAARAAKKAARVARREKRRAELGILETEEGEDTEQQ</sequence>
<protein>
    <submittedName>
        <fullName evidence="2">Uncharacterized protein</fullName>
    </submittedName>
</protein>
<keyword evidence="3" id="KW-1185">Reference proteome</keyword>
<name>A0A2P6P0I3_9EUKA</name>
<evidence type="ECO:0000313" key="3">
    <source>
        <dbReference type="Proteomes" id="UP000241769"/>
    </source>
</evidence>
<dbReference type="SUPFAM" id="SSF48452">
    <property type="entry name" value="TPR-like"/>
    <property type="match status" value="1"/>
</dbReference>